<proteinExistence type="predicted"/>
<keyword evidence="1" id="KW-0472">Membrane</keyword>
<keyword evidence="3" id="KW-1185">Reference proteome</keyword>
<dbReference type="STRING" id="1732.SAMN02910417_00640"/>
<sequence>MIPIMVSVIILIRGGYILDSNPSISESTASSVMSWISLIFAVLAVVLIMAWRSADRGKFSIILLIVSVALCVINIVIHYNEFKGYTVGAAKQEDYIESEWFDGVSLREVEDVLTNADDVVVYIGREDCQDCFEFENEITTVLERDSVELTTYYTNLDQEKSNNDEYQSFLEAYGINSVPFVIWAKNGEVQATWDDPMNNIESIEEAIQ</sequence>
<dbReference type="InterPro" id="IPR046698">
    <property type="entry name" value="PedC-like"/>
</dbReference>
<feature type="transmembrane region" description="Helical" evidence="1">
    <location>
        <begin position="59"/>
        <end position="79"/>
    </location>
</feature>
<name>A0A1G6AKM0_EUBOX</name>
<dbReference type="AlphaFoldDB" id="A0A1G6AKM0"/>
<dbReference type="Pfam" id="PF20207">
    <property type="entry name" value="DUF6568"/>
    <property type="match status" value="1"/>
</dbReference>
<evidence type="ECO:0000313" key="2">
    <source>
        <dbReference type="EMBL" id="SDB08967.1"/>
    </source>
</evidence>
<reference evidence="2 3" key="1">
    <citation type="submission" date="2016-10" db="EMBL/GenBank/DDBJ databases">
        <authorList>
            <person name="de Groot N.N."/>
        </authorList>
    </citation>
    <scope>NUCLEOTIDE SEQUENCE [LARGE SCALE GENOMIC DNA]</scope>
    <source>
        <strain evidence="2 3">DSM 3217</strain>
    </source>
</reference>
<accession>A0A1G6AKM0</accession>
<evidence type="ECO:0000313" key="3">
    <source>
        <dbReference type="Proteomes" id="UP000199228"/>
    </source>
</evidence>
<dbReference type="InterPro" id="IPR036249">
    <property type="entry name" value="Thioredoxin-like_sf"/>
</dbReference>
<keyword evidence="1" id="KW-0812">Transmembrane</keyword>
<protein>
    <recommendedName>
        <fullName evidence="4">Thioredoxin domain-containing protein</fullName>
    </recommendedName>
</protein>
<dbReference type="Proteomes" id="UP000199228">
    <property type="component" value="Unassembled WGS sequence"/>
</dbReference>
<dbReference type="CDD" id="cd02947">
    <property type="entry name" value="TRX_family"/>
    <property type="match status" value="1"/>
</dbReference>
<evidence type="ECO:0000256" key="1">
    <source>
        <dbReference type="SAM" id="Phobius"/>
    </source>
</evidence>
<dbReference type="SUPFAM" id="SSF52833">
    <property type="entry name" value="Thioredoxin-like"/>
    <property type="match status" value="1"/>
</dbReference>
<gene>
    <name evidence="2" type="ORF">SAMN02910417_00640</name>
</gene>
<dbReference type="Gene3D" id="3.40.30.10">
    <property type="entry name" value="Glutaredoxin"/>
    <property type="match status" value="1"/>
</dbReference>
<dbReference type="EMBL" id="FMXR01000006">
    <property type="protein sequence ID" value="SDB08967.1"/>
    <property type="molecule type" value="Genomic_DNA"/>
</dbReference>
<evidence type="ECO:0008006" key="4">
    <source>
        <dbReference type="Google" id="ProtNLM"/>
    </source>
</evidence>
<feature type="transmembrane region" description="Helical" evidence="1">
    <location>
        <begin position="32"/>
        <end position="52"/>
    </location>
</feature>
<organism evidence="2 3">
    <name type="scientific">Eubacterium oxidoreducens</name>
    <dbReference type="NCBI Taxonomy" id="1732"/>
    <lineage>
        <taxon>Bacteria</taxon>
        <taxon>Bacillati</taxon>
        <taxon>Bacillota</taxon>
        <taxon>Clostridia</taxon>
        <taxon>Eubacteriales</taxon>
        <taxon>Eubacteriaceae</taxon>
        <taxon>Eubacterium</taxon>
    </lineage>
</organism>
<keyword evidence="1" id="KW-1133">Transmembrane helix</keyword>